<dbReference type="EC" id="3.1.3.27" evidence="1"/>
<accession>A0A839AJT4</accession>
<dbReference type="RefSeq" id="WP_182167348.1">
    <property type="nucleotide sequence ID" value="NZ_JACFXV010000064.1"/>
</dbReference>
<gene>
    <name evidence="4" type="ORF">H2509_16565</name>
</gene>
<dbReference type="Pfam" id="PF04608">
    <property type="entry name" value="PgpA"/>
    <property type="match status" value="1"/>
</dbReference>
<keyword evidence="1" id="KW-0595">Phospholipid degradation</keyword>
<comment type="subcellular location">
    <subcellularLocation>
        <location evidence="1">Cell inner membrane</location>
        <topology evidence="1">Multi-pass membrane protein</topology>
    </subcellularLocation>
</comment>
<evidence type="ECO:0000259" key="3">
    <source>
        <dbReference type="Pfam" id="PF04608"/>
    </source>
</evidence>
<feature type="domain" description="YutG/PgpA" evidence="3">
    <location>
        <begin position="15"/>
        <end position="149"/>
    </location>
</feature>
<dbReference type="GO" id="GO:0046872">
    <property type="term" value="F:metal ion binding"/>
    <property type="evidence" value="ECO:0007669"/>
    <property type="project" value="UniProtKB-KW"/>
</dbReference>
<dbReference type="AlphaFoldDB" id="A0A839AJT4"/>
<keyword evidence="1" id="KW-1003">Cell membrane</keyword>
<dbReference type="GO" id="GO:0006655">
    <property type="term" value="P:phosphatidylglycerol biosynthetic process"/>
    <property type="evidence" value="ECO:0007669"/>
    <property type="project" value="UniProtKB-UniPathway"/>
</dbReference>
<keyword evidence="1" id="KW-0479">Metal-binding</keyword>
<comment type="pathway">
    <text evidence="1">Phospholipid metabolism; phosphatidylglycerol biosynthesis; phosphatidylglycerol from CDP-diacylglycerol: step 2/2.</text>
</comment>
<evidence type="ECO:0000313" key="4">
    <source>
        <dbReference type="EMBL" id="MBA5778739.1"/>
    </source>
</evidence>
<comment type="function">
    <text evidence="1">Lipid phosphatase which dephosphorylates phosphatidylglycerophosphate (PGP) to phosphatidylglycerol (PG).</text>
</comment>
<comment type="cofactor">
    <cofactor evidence="1">
        <name>Mg(2+)</name>
        <dbReference type="ChEBI" id="CHEBI:18420"/>
    </cofactor>
</comment>
<dbReference type="InterPro" id="IPR036681">
    <property type="entry name" value="PgpA-like_sf"/>
</dbReference>
<keyword evidence="1" id="KW-0997">Cell inner membrane</keyword>
<comment type="caution">
    <text evidence="4">The sequence shown here is derived from an EMBL/GenBank/DDBJ whole genome shotgun (WGS) entry which is preliminary data.</text>
</comment>
<dbReference type="Proteomes" id="UP000541109">
    <property type="component" value="Unassembled WGS sequence"/>
</dbReference>
<dbReference type="CDD" id="cd06971">
    <property type="entry name" value="PgpA"/>
    <property type="match status" value="1"/>
</dbReference>
<comment type="catalytic activity">
    <reaction evidence="1">
        <text>a 1,2-diacyl-sn-glycero-3-phospho-(1'-sn-glycero-3'-phosphate) + H2O = a 1,2-diacyl-sn-glycero-3-phospho-(1'-sn-glycerol) + phosphate</text>
        <dbReference type="Rhea" id="RHEA:33751"/>
        <dbReference type="ChEBI" id="CHEBI:15377"/>
        <dbReference type="ChEBI" id="CHEBI:43474"/>
        <dbReference type="ChEBI" id="CHEBI:60110"/>
        <dbReference type="ChEBI" id="CHEBI:64716"/>
        <dbReference type="EC" id="3.1.3.27"/>
    </reaction>
</comment>
<keyword evidence="1" id="KW-0378">Hydrolase</keyword>
<sequence length="156" mass="16475">MTRFPSRLAFAIGLSGGAGRSPVWPGTVGAVVGLPLAYAVGFAPLAVQIAVYAGVFVIGTWASAGVARETGEEDPQIVVIDETFGAAVTCATLPLDPLWWLAGFLAFRFFDIVKPWPVRYLQDRVKGGFGIMLDDAGAAAQAILLLWLARLALEAL</sequence>
<dbReference type="PANTHER" id="PTHR36305:SF1">
    <property type="entry name" value="PHOSPHATIDYLGLYCEROPHOSPHATASE A"/>
    <property type="match status" value="1"/>
</dbReference>
<dbReference type="InterPro" id="IPR007686">
    <property type="entry name" value="YutG/PgpA"/>
</dbReference>
<dbReference type="InterPro" id="IPR026037">
    <property type="entry name" value="PgpA"/>
</dbReference>
<dbReference type="GO" id="GO:0009395">
    <property type="term" value="P:phospholipid catabolic process"/>
    <property type="evidence" value="ECO:0007669"/>
    <property type="project" value="UniProtKB-KW"/>
</dbReference>
<evidence type="ECO:0000256" key="2">
    <source>
        <dbReference type="SAM" id="Phobius"/>
    </source>
</evidence>
<keyword evidence="1" id="KW-0443">Lipid metabolism</keyword>
<evidence type="ECO:0000313" key="5">
    <source>
        <dbReference type="Proteomes" id="UP000541109"/>
    </source>
</evidence>
<dbReference type="PIRSF" id="PIRSF006162">
    <property type="entry name" value="PgpA"/>
    <property type="match status" value="1"/>
</dbReference>
<proteinExistence type="predicted"/>
<evidence type="ECO:0000256" key="1">
    <source>
        <dbReference type="PIRNR" id="PIRNR006162"/>
    </source>
</evidence>
<dbReference type="PANTHER" id="PTHR36305">
    <property type="entry name" value="PHOSPHATIDYLGLYCEROPHOSPHATASE A"/>
    <property type="match status" value="1"/>
</dbReference>
<dbReference type="SUPFAM" id="SSF101307">
    <property type="entry name" value="YutG-like"/>
    <property type="match status" value="1"/>
</dbReference>
<protein>
    <recommendedName>
        <fullName evidence="1">Phosphatidylglycerophosphatase A</fullName>
        <ecNumber evidence="1">3.1.3.27</ecNumber>
    </recommendedName>
    <alternativeName>
        <fullName evidence="1">Phosphatidylglycerolphosphate phosphatase A</fullName>
    </alternativeName>
</protein>
<feature type="transmembrane region" description="Helical" evidence="2">
    <location>
        <begin position="36"/>
        <end position="58"/>
    </location>
</feature>
<keyword evidence="1" id="KW-0442">Lipid degradation</keyword>
<keyword evidence="2" id="KW-1133">Transmembrane helix</keyword>
<keyword evidence="1 2" id="KW-0472">Membrane</keyword>
<keyword evidence="1 2" id="KW-0812">Transmembrane</keyword>
<reference evidence="4 5" key="1">
    <citation type="submission" date="2020-07" db="EMBL/GenBank/DDBJ databases">
        <title>Stappia sp., F7233, whole genome shotgun sequencing project.</title>
        <authorList>
            <person name="Jiang S."/>
            <person name="Liu Z.W."/>
            <person name="Du Z.J."/>
        </authorList>
    </citation>
    <scope>NUCLEOTIDE SEQUENCE [LARGE SCALE GENOMIC DNA]</scope>
    <source>
        <strain evidence="4 5">F7233</strain>
    </source>
</reference>
<dbReference type="GO" id="GO:0008962">
    <property type="term" value="F:phosphatidylglycerophosphatase activity"/>
    <property type="evidence" value="ECO:0007669"/>
    <property type="project" value="UniProtKB-EC"/>
</dbReference>
<dbReference type="GO" id="GO:0005886">
    <property type="term" value="C:plasma membrane"/>
    <property type="evidence" value="ECO:0007669"/>
    <property type="project" value="UniProtKB-SubCell"/>
</dbReference>
<keyword evidence="1" id="KW-0460">Magnesium</keyword>
<dbReference type="UniPathway" id="UPA00084">
    <property type="reaction ID" value="UER00504"/>
</dbReference>
<name>A0A839AJT4_9HYPH</name>
<organism evidence="4 5">
    <name type="scientific">Stappia albiluteola</name>
    <dbReference type="NCBI Taxonomy" id="2758565"/>
    <lineage>
        <taxon>Bacteria</taxon>
        <taxon>Pseudomonadati</taxon>
        <taxon>Pseudomonadota</taxon>
        <taxon>Alphaproteobacteria</taxon>
        <taxon>Hyphomicrobiales</taxon>
        <taxon>Stappiaceae</taxon>
        <taxon>Stappia</taxon>
    </lineage>
</organism>
<dbReference type="EMBL" id="JACFXV010000064">
    <property type="protein sequence ID" value="MBA5778739.1"/>
    <property type="molecule type" value="Genomic_DNA"/>
</dbReference>
<keyword evidence="5" id="KW-1185">Reference proteome</keyword>
<keyword evidence="1" id="KW-1208">Phospholipid metabolism</keyword>